<sequence length="659" mass="72427">MKNGDPNVKISKLDVKDDDLNVKVGKPEAKDGDLNVKIGKLEAKDGDLNVKVGKPEAKDGDLNVKVGKLEAKDGDLNVKVGKPEAKDGDLNVKIGKLDVKDGDLNVKVGKLEAKNGDLNVKIGKLRSRMENYSRKRIQSDMIQNSKLGLDYNTVSYAKGVAKKIADDVQLFVENYTTVAVERTLCRLLGIDNVDENEVPLPNVVVDALKEKGVLSEGVMFFIGNAIAETGLTPQQIAEQLATGKLDITTLPIHSKAEINKALEPHINAAINRIKARRARRENYLNTIGEGSKPYIYVIVATGNIYEDVVQAEAAARQGADIIAVIRTTGQSLLDYVPYGATTEGFGGTFATQENFRIMRTALDKVGEEVGRYIRLCNYCSGLCMPEIAAMGALEGLDVMLNDALYGILFRDINMQRTLVDQYFSRVINGFAGVIINTGEDNYLTTADAFDEAHTVLASDLVNEQLALLAGLPEEQMGLGHAFEMNPDLENGFLYELAQAQMTREIFPKAPLKYMPPTKFMTGNVFKGQIQDALFNQISIWTGQGIQLLGMITEAIHTPFMSDRYLAIENAKYIFSNMKSIGDEMEFKQDGIIRKRAQQVLAEAVELLEKLDKEGLFIALEKGIFANVKRPKNGGKGLSGVAEKGANYINPFIELMKNRC</sequence>
<dbReference type="GO" id="GO:0031419">
    <property type="term" value="F:cobalamin binding"/>
    <property type="evidence" value="ECO:0007669"/>
    <property type="project" value="InterPro"/>
</dbReference>
<dbReference type="SUPFAM" id="SSF51703">
    <property type="entry name" value="Cobalamin (vitamin B12)-dependent enzymes"/>
    <property type="match status" value="1"/>
</dbReference>
<dbReference type="EMBL" id="SLWB01000019">
    <property type="protein sequence ID" value="TCN62178.1"/>
    <property type="molecule type" value="Genomic_DNA"/>
</dbReference>
<evidence type="ECO:0000313" key="3">
    <source>
        <dbReference type="Proteomes" id="UP000294830"/>
    </source>
</evidence>
<gene>
    <name evidence="2" type="ORF">CLV25_11911</name>
</gene>
<keyword evidence="3" id="KW-1185">Reference proteome</keyword>
<accession>A0A4R2E2A8</accession>
<dbReference type="Proteomes" id="UP000294830">
    <property type="component" value="Unassembled WGS sequence"/>
</dbReference>
<evidence type="ECO:0000259" key="1">
    <source>
        <dbReference type="Pfam" id="PF09043"/>
    </source>
</evidence>
<dbReference type="InterPro" id="IPR016176">
    <property type="entry name" value="Cbl-dep_enz_cat"/>
</dbReference>
<name>A0A4R2E2A8_9BACT</name>
<reference evidence="2 3" key="1">
    <citation type="submission" date="2019-03" db="EMBL/GenBank/DDBJ databases">
        <title>Genomic Encyclopedia of Archaeal and Bacterial Type Strains, Phase II (KMG-II): from individual species to whole genera.</title>
        <authorList>
            <person name="Goeker M."/>
        </authorList>
    </citation>
    <scope>NUCLEOTIDE SEQUENCE [LARGE SCALE GENOMIC DNA]</scope>
    <source>
        <strain evidence="2 3">RL-C</strain>
    </source>
</reference>
<dbReference type="InterPro" id="IPR015130">
    <property type="entry name" value="Lys-AminoMut_A"/>
</dbReference>
<proteinExistence type="predicted"/>
<evidence type="ECO:0000313" key="2">
    <source>
        <dbReference type="EMBL" id="TCN62178.1"/>
    </source>
</evidence>
<organism evidence="2 3">
    <name type="scientific">Acetobacteroides hydrogenigenes</name>
    <dbReference type="NCBI Taxonomy" id="979970"/>
    <lineage>
        <taxon>Bacteria</taxon>
        <taxon>Pseudomonadati</taxon>
        <taxon>Bacteroidota</taxon>
        <taxon>Bacteroidia</taxon>
        <taxon>Bacteroidales</taxon>
        <taxon>Rikenellaceae</taxon>
        <taxon>Acetobacteroides</taxon>
    </lineage>
</organism>
<protein>
    <submittedName>
        <fullName evidence="2">Beta-lysine 5,6-aminomutase alpha subunit</fullName>
    </submittedName>
</protein>
<feature type="domain" description="D-Lysine 5,6-aminomutase alpha subunit" evidence="1">
    <location>
        <begin position="147"/>
        <end position="654"/>
    </location>
</feature>
<dbReference type="AlphaFoldDB" id="A0A4R2E2A8"/>
<comment type="caution">
    <text evidence="2">The sequence shown here is derived from an EMBL/GenBank/DDBJ whole genome shotgun (WGS) entry which is preliminary data.</text>
</comment>
<dbReference type="Pfam" id="PF09043">
    <property type="entry name" value="Lys-AminoMut_A"/>
    <property type="match status" value="1"/>
</dbReference>
<dbReference type="Gene3D" id="3.20.20.440">
    <property type="entry name" value="D-Lysine 5,6-aminomutase alpha subunit"/>
    <property type="match status" value="1"/>
</dbReference>
<dbReference type="InterPro" id="IPR037086">
    <property type="entry name" value="Lys-AminoMut_asu_sf"/>
</dbReference>
<dbReference type="GO" id="GO:0003824">
    <property type="term" value="F:catalytic activity"/>
    <property type="evidence" value="ECO:0007669"/>
    <property type="project" value="InterPro"/>
</dbReference>